<feature type="binding site" evidence="9">
    <location>
        <position position="198"/>
    </location>
    <ligand>
        <name>1D-myo-inositol 1,3,4-trisphosphate</name>
        <dbReference type="ChEBI" id="CHEBI:58414"/>
    </ligand>
</feature>
<dbReference type="Gene3D" id="3.30.1490.220">
    <property type="match status" value="1"/>
</dbReference>
<dbReference type="GO" id="GO:0000287">
    <property type="term" value="F:magnesium ion binding"/>
    <property type="evidence" value="ECO:0007669"/>
    <property type="project" value="InterPro"/>
</dbReference>
<evidence type="ECO:0000256" key="2">
    <source>
        <dbReference type="ARBA" id="ARBA00022679"/>
    </source>
</evidence>
<sequence length="330" mass="37411">MNSERTRTIGLVFSEKKIKGSGFVGLEEYARQQHLRLTFLDLTRSLEDQGPIDVIVHKITDVFGKMQQGDENAREQYMRFVNFCATHPDILVLDDWVNIEKVIDRNRLQHELEACAKRMQGLFSLPKSVILGTALDLTASTDIRFPAICKPLSACSSVEAHQMAIIPSRQALSSLREYEQKGSVMLQEFIQHDGVVVKVYVADGQIYVSTRPSFQNIDESASIVRFNSQVLPKAFGIEAVLSADLEPFLLTSAFEKIQEQKAGSLDMSRLQRIADCLRDQLGLTFFGFDVLLESKTNEYYVVDVNYFPGFSKVPEFHRIFLSIVLERLES</sequence>
<feature type="binding site" evidence="9">
    <location>
        <position position="161"/>
    </location>
    <ligand>
        <name>1D-myo-inositol 1,3,4-trisphosphate</name>
        <dbReference type="ChEBI" id="CHEBI:58414"/>
    </ligand>
</feature>
<dbReference type="Gene3D" id="3.40.50.11370">
    <property type="match status" value="1"/>
</dbReference>
<keyword evidence="4 8" id="KW-0547">Nucleotide-binding</keyword>
<dbReference type="InterPro" id="IPR041429">
    <property type="entry name" value="ITPK1_N"/>
</dbReference>
<feature type="binding site" evidence="9">
    <location>
        <position position="150"/>
    </location>
    <ligand>
        <name>ATP</name>
        <dbReference type="ChEBI" id="CHEBI:30616"/>
    </ligand>
</feature>
<protein>
    <recommendedName>
        <fullName evidence="8">Inositol-tetrakisphosphate 1-kinase</fullName>
        <ecNumber evidence="8">2.7.1.134</ecNumber>
    </recommendedName>
</protein>
<dbReference type="AlphaFoldDB" id="A0A8H7BW24"/>
<dbReference type="InterPro" id="IPR040464">
    <property type="entry name" value="InsP(3)kin_ATP-grasp"/>
</dbReference>
<comment type="caution">
    <text evidence="13">The sequence shown here is derived from an EMBL/GenBank/DDBJ whole genome shotgun (WGS) entry which is preliminary data.</text>
</comment>
<accession>A0A8H7BW24</accession>
<dbReference type="Pfam" id="PF05770">
    <property type="entry name" value="Ins134_P3_kin"/>
    <property type="match status" value="1"/>
</dbReference>
<evidence type="ECO:0000256" key="1">
    <source>
        <dbReference type="ARBA" id="ARBA00009601"/>
    </source>
</evidence>
<keyword evidence="14" id="KW-1185">Reference proteome</keyword>
<dbReference type="PANTHER" id="PTHR14217">
    <property type="entry name" value="INOSITOL-TETRAKISPHOSPHATE 1-KINASE"/>
    <property type="match status" value="1"/>
</dbReference>
<keyword evidence="7 8" id="KW-0460">Magnesium</keyword>
<name>A0A8H7BW24_9FUNG</name>
<keyword evidence="6 8" id="KW-0067">ATP-binding</keyword>
<evidence type="ECO:0000256" key="5">
    <source>
        <dbReference type="ARBA" id="ARBA00022777"/>
    </source>
</evidence>
<dbReference type="SUPFAM" id="SSF56059">
    <property type="entry name" value="Glutathione synthetase ATP-binding domain-like"/>
    <property type="match status" value="1"/>
</dbReference>
<dbReference type="PIRSF" id="PIRSF038186">
    <property type="entry name" value="ITPK"/>
    <property type="match status" value="1"/>
</dbReference>
<comment type="catalytic activity">
    <reaction evidence="8">
        <text>1D-myo-inositol 3,4,5,6-tetrakisphosphate + ATP = 1D-myo-inositol 1,3,4,5,6-pentakisphosphate + ADP + H(+)</text>
        <dbReference type="Rhea" id="RHEA:12452"/>
        <dbReference type="ChEBI" id="CHEBI:15378"/>
        <dbReference type="ChEBI" id="CHEBI:30616"/>
        <dbReference type="ChEBI" id="CHEBI:57539"/>
        <dbReference type="ChEBI" id="CHEBI:57733"/>
        <dbReference type="ChEBI" id="CHEBI:456216"/>
        <dbReference type="EC" id="2.7.1.134"/>
    </reaction>
</comment>
<comment type="similarity">
    <text evidence="1 8">Belongs to the ITPK1 family.</text>
</comment>
<evidence type="ECO:0000259" key="11">
    <source>
        <dbReference type="Pfam" id="PF05770"/>
    </source>
</evidence>
<gene>
    <name evidence="13" type="primary">ITPK1</name>
    <name evidence="13" type="ORF">EC973_003231</name>
</gene>
<comment type="function">
    <text evidence="8">Kinase that can phosphorylate various inositol polyphosphate such as Ins(3,4,5,6)P4 or Ins(1,3,4)P3.</text>
</comment>
<keyword evidence="3 8" id="KW-0479">Metal-binding</keyword>
<comment type="subunit">
    <text evidence="8">Monomer.</text>
</comment>
<dbReference type="GO" id="GO:0032957">
    <property type="term" value="P:inositol trisphosphate metabolic process"/>
    <property type="evidence" value="ECO:0007669"/>
    <property type="project" value="InterPro"/>
</dbReference>
<feature type="binding site" evidence="9">
    <location>
        <position position="305"/>
    </location>
    <ligand>
        <name>1D-myo-inositol 1,3,4-trisphosphate</name>
        <dbReference type="ChEBI" id="CHEBI:58414"/>
    </ligand>
</feature>
<feature type="binding site" evidence="10">
    <location>
        <position position="303"/>
    </location>
    <ligand>
        <name>Mg(2+)</name>
        <dbReference type="ChEBI" id="CHEBI:18420"/>
        <label>1</label>
    </ligand>
</feature>
<evidence type="ECO:0000256" key="10">
    <source>
        <dbReference type="PIRSR" id="PIRSR038186-2"/>
    </source>
</evidence>
<evidence type="ECO:0000256" key="4">
    <source>
        <dbReference type="ARBA" id="ARBA00022741"/>
    </source>
</evidence>
<evidence type="ECO:0000313" key="14">
    <source>
        <dbReference type="Proteomes" id="UP000605846"/>
    </source>
</evidence>
<reference evidence="13" key="1">
    <citation type="submission" date="2020-01" db="EMBL/GenBank/DDBJ databases">
        <title>Genome Sequencing of Three Apophysomyces-Like Fungal Strains Confirms a Novel Fungal Genus in the Mucoromycota with divergent Burkholderia-like Endosymbiotic Bacteria.</title>
        <authorList>
            <person name="Stajich J.E."/>
            <person name="Macias A.M."/>
            <person name="Carter-House D."/>
            <person name="Lovett B."/>
            <person name="Kasson L.R."/>
            <person name="Berry K."/>
            <person name="Grigoriev I."/>
            <person name="Chang Y."/>
            <person name="Spatafora J."/>
            <person name="Kasson M.T."/>
        </authorList>
    </citation>
    <scope>NUCLEOTIDE SEQUENCE</scope>
    <source>
        <strain evidence="13">NRRL A-21654</strain>
    </source>
</reference>
<dbReference type="PANTHER" id="PTHR14217:SF1">
    <property type="entry name" value="INOSITOL-TETRAKISPHOSPHATE 1-KINASE"/>
    <property type="match status" value="1"/>
</dbReference>
<feature type="domain" description="Inositol-tetrakisphosphate 1-kinase N-terminal" evidence="12">
    <location>
        <begin position="9"/>
        <end position="95"/>
    </location>
</feature>
<evidence type="ECO:0000256" key="9">
    <source>
        <dbReference type="PIRSR" id="PIRSR038186-1"/>
    </source>
</evidence>
<feature type="binding site" evidence="9">
    <location>
        <position position="17"/>
    </location>
    <ligand>
        <name>1D-myo-inositol 1,3,4-trisphosphate</name>
        <dbReference type="ChEBI" id="CHEBI:58414"/>
    </ligand>
</feature>
<feature type="domain" description="Inositol 1,3,4-trisphosphate 5/6-kinase ATP-grasp" evidence="11">
    <location>
        <begin position="135"/>
        <end position="324"/>
    </location>
</feature>
<dbReference type="Gene3D" id="3.30.470.20">
    <property type="entry name" value="ATP-grasp fold, B domain"/>
    <property type="match status" value="1"/>
</dbReference>
<evidence type="ECO:0000256" key="6">
    <source>
        <dbReference type="ARBA" id="ARBA00022840"/>
    </source>
</evidence>
<dbReference type="GO" id="GO:0052726">
    <property type="term" value="F:inositol-1,3,4-trisphosphate 5-kinase activity"/>
    <property type="evidence" value="ECO:0007669"/>
    <property type="project" value="InterPro"/>
</dbReference>
<dbReference type="InterPro" id="IPR008656">
    <property type="entry name" value="Inositol_tetrakis-P_1-kinase"/>
</dbReference>
<keyword evidence="2 8" id="KW-0808">Transferase</keyword>
<dbReference type="GO" id="GO:0052725">
    <property type="term" value="F:inositol-1,3,4-trisphosphate 6-kinase activity"/>
    <property type="evidence" value="ECO:0007669"/>
    <property type="project" value="InterPro"/>
</dbReference>
<dbReference type="Pfam" id="PF17927">
    <property type="entry name" value="Ins134_P3_kin_N"/>
    <property type="match status" value="1"/>
</dbReference>
<keyword evidence="5 8" id="KW-0418">Kinase</keyword>
<evidence type="ECO:0000256" key="7">
    <source>
        <dbReference type="ARBA" id="ARBA00022842"/>
    </source>
</evidence>
<proteinExistence type="inferred from homology"/>
<dbReference type="EMBL" id="JABAYA010000002">
    <property type="protein sequence ID" value="KAF7732486.1"/>
    <property type="molecule type" value="Genomic_DNA"/>
</dbReference>
<evidence type="ECO:0000259" key="12">
    <source>
        <dbReference type="Pfam" id="PF17927"/>
    </source>
</evidence>
<dbReference type="GO" id="GO:0047325">
    <property type="term" value="F:inositol-3,4,5,6-tetrakisphosphate 1-kinase activity"/>
    <property type="evidence" value="ECO:0007669"/>
    <property type="project" value="UniProtKB-EC"/>
</dbReference>
<dbReference type="GO" id="GO:0005524">
    <property type="term" value="F:ATP binding"/>
    <property type="evidence" value="ECO:0007669"/>
    <property type="project" value="UniProtKB-KW"/>
</dbReference>
<feature type="binding site" evidence="10">
    <location>
        <position position="289"/>
    </location>
    <ligand>
        <name>Mg(2+)</name>
        <dbReference type="ChEBI" id="CHEBI:18420"/>
        <label>1</label>
    </ligand>
</feature>
<dbReference type="Proteomes" id="UP000605846">
    <property type="component" value="Unassembled WGS sequence"/>
</dbReference>
<evidence type="ECO:0000313" key="13">
    <source>
        <dbReference type="EMBL" id="KAF7732486.1"/>
    </source>
</evidence>
<dbReference type="OrthoDB" id="25308at2759"/>
<dbReference type="GO" id="GO:0005737">
    <property type="term" value="C:cytoplasm"/>
    <property type="evidence" value="ECO:0007669"/>
    <property type="project" value="TreeGrafter"/>
</dbReference>
<feature type="binding site" evidence="9">
    <location>
        <position position="213"/>
    </location>
    <ligand>
        <name>ATP</name>
        <dbReference type="ChEBI" id="CHEBI:30616"/>
    </ligand>
</feature>
<evidence type="ECO:0000256" key="3">
    <source>
        <dbReference type="ARBA" id="ARBA00022723"/>
    </source>
</evidence>
<feature type="binding site" evidence="9">
    <location>
        <position position="309"/>
    </location>
    <ligand>
        <name>1D-myo-inositol 1,3,4-trisphosphate</name>
        <dbReference type="ChEBI" id="CHEBI:58414"/>
    </ligand>
</feature>
<comment type="cofactor">
    <cofactor evidence="8 10">
        <name>Mg(2+)</name>
        <dbReference type="ChEBI" id="CHEBI:18420"/>
    </cofactor>
    <text evidence="8 10">Binds 2 magnesium ions per subunit.</text>
</comment>
<evidence type="ECO:0000256" key="8">
    <source>
        <dbReference type="PIRNR" id="PIRNR038186"/>
    </source>
</evidence>
<dbReference type="EC" id="2.7.1.134" evidence="8"/>
<feature type="binding site" evidence="10">
    <location>
        <position position="303"/>
    </location>
    <ligand>
        <name>Mg(2+)</name>
        <dbReference type="ChEBI" id="CHEBI:18420"/>
        <label>2</label>
    </ligand>
</feature>
<feature type="binding site" evidence="9">
    <location>
        <position position="58"/>
    </location>
    <ligand>
        <name>1D-myo-inositol 1,3,4-trisphosphate</name>
        <dbReference type="ChEBI" id="CHEBI:58414"/>
    </ligand>
</feature>
<organism evidence="13 14">
    <name type="scientific">Apophysomyces ossiformis</name>
    <dbReference type="NCBI Taxonomy" id="679940"/>
    <lineage>
        <taxon>Eukaryota</taxon>
        <taxon>Fungi</taxon>
        <taxon>Fungi incertae sedis</taxon>
        <taxon>Mucoromycota</taxon>
        <taxon>Mucoromycotina</taxon>
        <taxon>Mucoromycetes</taxon>
        <taxon>Mucorales</taxon>
        <taxon>Mucorineae</taxon>
        <taxon>Mucoraceae</taxon>
        <taxon>Apophysomyces</taxon>
    </lineage>
</organism>
<feature type="binding site" evidence="9">
    <location>
        <position position="105"/>
    </location>
    <ligand>
        <name>ATP</name>
        <dbReference type="ChEBI" id="CHEBI:30616"/>
    </ligand>
</feature>
<feature type="binding site" evidence="9">
    <location>
        <begin position="187"/>
        <end position="198"/>
    </location>
    <ligand>
        <name>ATP</name>
        <dbReference type="ChEBI" id="CHEBI:30616"/>
    </ligand>
</feature>
<feature type="binding site" evidence="10">
    <location>
        <position position="305"/>
    </location>
    <ligand>
        <name>Mg(2+)</name>
        <dbReference type="ChEBI" id="CHEBI:18420"/>
        <label>2</label>
    </ligand>
</feature>